<accession>A0ABR1UJV7</accession>
<keyword evidence="4" id="KW-1185">Reference proteome</keyword>
<name>A0ABR1UJV7_9PEZI</name>
<dbReference type="Proteomes" id="UP001446871">
    <property type="component" value="Unassembled WGS sequence"/>
</dbReference>
<feature type="transmembrane region" description="Helical" evidence="1">
    <location>
        <begin position="51"/>
        <end position="72"/>
    </location>
</feature>
<evidence type="ECO:0000256" key="1">
    <source>
        <dbReference type="SAM" id="Phobius"/>
    </source>
</evidence>
<dbReference type="EMBL" id="JAQQWM010000006">
    <property type="protein sequence ID" value="KAK8059191.1"/>
    <property type="molecule type" value="Genomic_DNA"/>
</dbReference>
<keyword evidence="1" id="KW-0812">Transmembrane</keyword>
<organism evidence="3 4">
    <name type="scientific">Apiospora saccharicola</name>
    <dbReference type="NCBI Taxonomy" id="335842"/>
    <lineage>
        <taxon>Eukaryota</taxon>
        <taxon>Fungi</taxon>
        <taxon>Dikarya</taxon>
        <taxon>Ascomycota</taxon>
        <taxon>Pezizomycotina</taxon>
        <taxon>Sordariomycetes</taxon>
        <taxon>Xylariomycetidae</taxon>
        <taxon>Amphisphaeriales</taxon>
        <taxon>Apiosporaceae</taxon>
        <taxon>Apiospora</taxon>
    </lineage>
</organism>
<keyword evidence="1" id="KW-0472">Membrane</keyword>
<comment type="caution">
    <text evidence="3">The sequence shown here is derived from an EMBL/GenBank/DDBJ whole genome shotgun (WGS) entry which is preliminary data.</text>
</comment>
<feature type="transmembrane region" description="Helical" evidence="1">
    <location>
        <begin position="84"/>
        <end position="101"/>
    </location>
</feature>
<protein>
    <submittedName>
        <fullName evidence="3">Uncharacterized protein</fullName>
    </submittedName>
</protein>
<reference evidence="3 4" key="1">
    <citation type="submission" date="2023-01" db="EMBL/GenBank/DDBJ databases">
        <title>Analysis of 21 Apiospora genomes using comparative genomics revels a genus with tremendous synthesis potential of carbohydrate active enzymes and secondary metabolites.</title>
        <authorList>
            <person name="Sorensen T."/>
        </authorList>
    </citation>
    <scope>NUCLEOTIDE SEQUENCE [LARGE SCALE GENOMIC DNA]</scope>
    <source>
        <strain evidence="3 4">CBS 83171</strain>
    </source>
</reference>
<evidence type="ECO:0000313" key="3">
    <source>
        <dbReference type="EMBL" id="KAK8059191.1"/>
    </source>
</evidence>
<feature type="chain" id="PRO_5046066380" evidence="2">
    <location>
        <begin position="16"/>
        <end position="149"/>
    </location>
</feature>
<keyword evidence="2" id="KW-0732">Signal</keyword>
<sequence length="149" mass="16532">MILALGFMLANAVLCQLRIDLVYHVDAVRNGDIAQPPDFDRSLLKAVHAQLVNSIFCALGIWAVKYNFLIFFYRLGSKVRRYRIALWVVVAVTTACLRVALGTQDYLCTTSSIEFITTNCGASAGIKRQKNNTIVNTTLDVLTDVLSKC</sequence>
<keyword evidence="1" id="KW-1133">Transmembrane helix</keyword>
<gene>
    <name evidence="3" type="ORF">PG996_009121</name>
</gene>
<evidence type="ECO:0000313" key="4">
    <source>
        <dbReference type="Proteomes" id="UP001446871"/>
    </source>
</evidence>
<feature type="signal peptide" evidence="2">
    <location>
        <begin position="1"/>
        <end position="15"/>
    </location>
</feature>
<proteinExistence type="predicted"/>
<evidence type="ECO:0000256" key="2">
    <source>
        <dbReference type="SAM" id="SignalP"/>
    </source>
</evidence>